<sequence>MPPGWAAGADAIVVTKTPKASLPSAHSGLGEAGRIVFRYIEIKPWELSLLTNRDIRAAYCANVSLGHSGSL</sequence>
<name>A0ABQ5XHK3_9GAMM</name>
<evidence type="ECO:0000313" key="2">
    <source>
        <dbReference type="Proteomes" id="UP001156627"/>
    </source>
</evidence>
<comment type="caution">
    <text evidence="1">The sequence shown here is derived from an EMBL/GenBank/DDBJ whole genome shotgun (WGS) entry which is preliminary data.</text>
</comment>
<proteinExistence type="predicted"/>
<evidence type="ECO:0000313" key="1">
    <source>
        <dbReference type="EMBL" id="GLQ90111.1"/>
    </source>
</evidence>
<accession>A0ABQ5XHK3</accession>
<dbReference type="EMBL" id="BSOA01000047">
    <property type="protein sequence ID" value="GLQ90111.1"/>
    <property type="molecule type" value="Genomic_DNA"/>
</dbReference>
<protein>
    <submittedName>
        <fullName evidence="1">Uncharacterized protein</fullName>
    </submittedName>
</protein>
<gene>
    <name evidence="1" type="ORF">GCM10007898_36860</name>
</gene>
<organism evidence="1 2">
    <name type="scientific">Dyella flagellata</name>
    <dbReference type="NCBI Taxonomy" id="1867833"/>
    <lineage>
        <taxon>Bacteria</taxon>
        <taxon>Pseudomonadati</taxon>
        <taxon>Pseudomonadota</taxon>
        <taxon>Gammaproteobacteria</taxon>
        <taxon>Lysobacterales</taxon>
        <taxon>Rhodanobacteraceae</taxon>
        <taxon>Dyella</taxon>
    </lineage>
</organism>
<keyword evidence="2" id="KW-1185">Reference proteome</keyword>
<reference evidence="2" key="1">
    <citation type="journal article" date="2019" name="Int. J. Syst. Evol. Microbiol.">
        <title>The Global Catalogue of Microorganisms (GCM) 10K type strain sequencing project: providing services to taxonomists for standard genome sequencing and annotation.</title>
        <authorList>
            <consortium name="The Broad Institute Genomics Platform"/>
            <consortium name="The Broad Institute Genome Sequencing Center for Infectious Disease"/>
            <person name="Wu L."/>
            <person name="Ma J."/>
        </authorList>
    </citation>
    <scope>NUCLEOTIDE SEQUENCE [LARGE SCALE GENOMIC DNA]</scope>
    <source>
        <strain evidence="2">NBRC 111981</strain>
    </source>
</reference>
<dbReference type="Proteomes" id="UP001156627">
    <property type="component" value="Unassembled WGS sequence"/>
</dbReference>